<gene>
    <name evidence="8" type="ORF">DT351_04435</name>
</gene>
<feature type="transmembrane region" description="Helical" evidence="6">
    <location>
        <begin position="85"/>
        <end position="107"/>
    </location>
</feature>
<feature type="transmembrane region" description="Helical" evidence="6">
    <location>
        <begin position="50"/>
        <end position="73"/>
    </location>
</feature>
<dbReference type="AlphaFoldDB" id="A0A385ADA2"/>
<feature type="transmembrane region" description="Helical" evidence="6">
    <location>
        <begin position="142"/>
        <end position="165"/>
    </location>
</feature>
<comment type="subcellular location">
    <subcellularLocation>
        <location evidence="1">Cell membrane</location>
        <topology evidence="1">Multi-pass membrane protein</topology>
    </subcellularLocation>
</comment>
<evidence type="ECO:0000256" key="3">
    <source>
        <dbReference type="ARBA" id="ARBA00022692"/>
    </source>
</evidence>
<dbReference type="Pfam" id="PF07690">
    <property type="entry name" value="MFS_1"/>
    <property type="match status" value="1"/>
</dbReference>
<feature type="transmembrane region" description="Helical" evidence="6">
    <location>
        <begin position="422"/>
        <end position="440"/>
    </location>
</feature>
<sequence length="446" mass="47785">MSNQRYLSGTALKLFTFTLLAGTFTMSISQSALSTAYPTLMAYFDLSATTVQWLTTGFMLVMCVMMPISPWLLNNIPFKRLYMGILSLFAIGTLLIVFANQFGWVLFGRALEAIAVGVLFPSFQTVLLTITAENQRGQIMGLAGLVMGSALACGPIISGIILNYFSWRGLFIAFILIILTVLATANFTISDVMPAKPYHLDGLSVVCTTGLIGLLYVISSANHPTINPIGLWGIGLVSCLALGYFVYRQLTQTTPLLNLHILGYLNYDIAVGLTAISYISLIVTTVIYPLYFQAQLKLTPLFSGLALVPAAVVLSLLNPLAGRLADKIGFKPTLLVGLTMISIGWLALIGFYQWLSLPLMILCACFIEGGNAFVMMPAVTLGANSLPDQVLADGTAVTTTIRQIAGALGVTLATLLLSVAGYQVIFVSLLGLTLIGLGLATQLHPK</sequence>
<evidence type="ECO:0000256" key="2">
    <source>
        <dbReference type="ARBA" id="ARBA00022448"/>
    </source>
</evidence>
<dbReference type="PANTHER" id="PTHR42718">
    <property type="entry name" value="MAJOR FACILITATOR SUPERFAMILY MULTIDRUG TRANSPORTER MFSC"/>
    <property type="match status" value="1"/>
</dbReference>
<feature type="transmembrane region" description="Helical" evidence="6">
    <location>
        <begin position="298"/>
        <end position="321"/>
    </location>
</feature>
<dbReference type="GO" id="GO:0022857">
    <property type="term" value="F:transmembrane transporter activity"/>
    <property type="evidence" value="ECO:0007669"/>
    <property type="project" value="InterPro"/>
</dbReference>
<evidence type="ECO:0000256" key="6">
    <source>
        <dbReference type="SAM" id="Phobius"/>
    </source>
</evidence>
<feature type="transmembrane region" description="Helical" evidence="6">
    <location>
        <begin position="267"/>
        <end position="292"/>
    </location>
</feature>
<dbReference type="PANTHER" id="PTHR42718:SF9">
    <property type="entry name" value="MAJOR FACILITATOR SUPERFAMILY MULTIDRUG TRANSPORTER MFSC"/>
    <property type="match status" value="1"/>
</dbReference>
<reference evidence="8 9" key="1">
    <citation type="submission" date="2018-07" db="EMBL/GenBank/DDBJ databases">
        <title>Lactobacillus curvatus genome sequence.</title>
        <authorList>
            <person name="Prechtl R."/>
        </authorList>
    </citation>
    <scope>NUCLEOTIDE SEQUENCE [LARGE SCALE GENOMIC DNA]</scope>
    <source>
        <strain evidence="8 9">TMW 1.1928</strain>
    </source>
</reference>
<organism evidence="8 9">
    <name type="scientific">Latilactobacillus curvatus</name>
    <name type="common">Lactobacillus curvatus</name>
    <dbReference type="NCBI Taxonomy" id="28038"/>
    <lineage>
        <taxon>Bacteria</taxon>
        <taxon>Bacillati</taxon>
        <taxon>Bacillota</taxon>
        <taxon>Bacilli</taxon>
        <taxon>Lactobacillales</taxon>
        <taxon>Lactobacillaceae</taxon>
        <taxon>Latilactobacillus</taxon>
    </lineage>
</organism>
<dbReference type="Gene3D" id="1.20.1250.20">
    <property type="entry name" value="MFS general substrate transporter like domains"/>
    <property type="match status" value="2"/>
</dbReference>
<evidence type="ECO:0000256" key="1">
    <source>
        <dbReference type="ARBA" id="ARBA00004651"/>
    </source>
</evidence>
<dbReference type="SUPFAM" id="SSF103473">
    <property type="entry name" value="MFS general substrate transporter"/>
    <property type="match status" value="1"/>
</dbReference>
<keyword evidence="4 6" id="KW-1133">Transmembrane helix</keyword>
<dbReference type="InterPro" id="IPR011701">
    <property type="entry name" value="MFS"/>
</dbReference>
<evidence type="ECO:0000256" key="4">
    <source>
        <dbReference type="ARBA" id="ARBA00022989"/>
    </source>
</evidence>
<dbReference type="InterPro" id="IPR020846">
    <property type="entry name" value="MFS_dom"/>
</dbReference>
<name>A0A385ADA2_LATCU</name>
<feature type="transmembrane region" description="Helical" evidence="6">
    <location>
        <begin position="229"/>
        <end position="247"/>
    </location>
</feature>
<proteinExistence type="predicted"/>
<evidence type="ECO:0000313" key="8">
    <source>
        <dbReference type="EMBL" id="AXN35650.1"/>
    </source>
</evidence>
<evidence type="ECO:0000313" key="9">
    <source>
        <dbReference type="Proteomes" id="UP000257607"/>
    </source>
</evidence>
<dbReference type="Proteomes" id="UP000257607">
    <property type="component" value="Chromosome"/>
</dbReference>
<evidence type="ECO:0000256" key="5">
    <source>
        <dbReference type="ARBA" id="ARBA00023136"/>
    </source>
</evidence>
<keyword evidence="2" id="KW-0813">Transport</keyword>
<feature type="transmembrane region" description="Helical" evidence="6">
    <location>
        <begin position="198"/>
        <end position="217"/>
    </location>
</feature>
<feature type="domain" description="Major facilitator superfamily (MFS) profile" evidence="7">
    <location>
        <begin position="15"/>
        <end position="446"/>
    </location>
</feature>
<feature type="transmembrane region" description="Helical" evidence="6">
    <location>
        <begin position="113"/>
        <end position="130"/>
    </location>
</feature>
<dbReference type="GO" id="GO:0005886">
    <property type="term" value="C:plasma membrane"/>
    <property type="evidence" value="ECO:0007669"/>
    <property type="project" value="UniProtKB-SubCell"/>
</dbReference>
<feature type="transmembrane region" description="Helical" evidence="6">
    <location>
        <begin position="171"/>
        <end position="189"/>
    </location>
</feature>
<dbReference type="InterPro" id="IPR036259">
    <property type="entry name" value="MFS_trans_sf"/>
</dbReference>
<feature type="transmembrane region" description="Helical" evidence="6">
    <location>
        <begin position="333"/>
        <end position="353"/>
    </location>
</feature>
<keyword evidence="3 6" id="KW-0812">Transmembrane</keyword>
<keyword evidence="5 6" id="KW-0472">Membrane</keyword>
<dbReference type="RefSeq" id="WP_089542207.1">
    <property type="nucleotide sequence ID" value="NZ_CP016470.1"/>
</dbReference>
<evidence type="ECO:0000259" key="7">
    <source>
        <dbReference type="PROSITE" id="PS50850"/>
    </source>
</evidence>
<protein>
    <submittedName>
        <fullName evidence="8">MFS transporter</fullName>
    </submittedName>
</protein>
<dbReference type="PROSITE" id="PS50850">
    <property type="entry name" value="MFS"/>
    <property type="match status" value="1"/>
</dbReference>
<dbReference type="EMBL" id="CP031003">
    <property type="protein sequence ID" value="AXN35650.1"/>
    <property type="molecule type" value="Genomic_DNA"/>
</dbReference>
<accession>A0A385ADA2</accession>